<reference evidence="2 3" key="1">
    <citation type="submission" date="2016-03" db="EMBL/GenBank/DDBJ databases">
        <title>Microsymbionts genomes from the relict species Vavilovia formosa (Stev.) Fed.</title>
        <authorList>
            <person name="Kopat V."/>
            <person name="Chirak E."/>
            <person name="Kimeklis A."/>
            <person name="Andronov E."/>
        </authorList>
    </citation>
    <scope>NUCLEOTIDE SEQUENCE [LARGE SCALE GENOMIC DNA]</scope>
    <source>
        <strain evidence="2 3">Vaf07</strain>
    </source>
</reference>
<comment type="caution">
    <text evidence="2">The sequence shown here is derived from an EMBL/GenBank/DDBJ whole genome shotgun (WGS) entry which is preliminary data.</text>
</comment>
<dbReference type="AlphaFoldDB" id="A0A161R451"/>
<evidence type="ECO:0000313" key="3">
    <source>
        <dbReference type="Proteomes" id="UP000076574"/>
    </source>
</evidence>
<evidence type="ECO:0000313" key="2">
    <source>
        <dbReference type="EMBL" id="KZD23821.1"/>
    </source>
</evidence>
<dbReference type="Pfam" id="PF06594">
    <property type="entry name" value="HCBP_related"/>
    <property type="match status" value="1"/>
</dbReference>
<dbReference type="Proteomes" id="UP000076574">
    <property type="component" value="Unassembled WGS sequence"/>
</dbReference>
<dbReference type="InterPro" id="IPR010566">
    <property type="entry name" value="Haemolys_ca-bd"/>
</dbReference>
<feature type="domain" description="Haemolysin-type calcium binding-related" evidence="1">
    <location>
        <begin position="86"/>
        <end position="123"/>
    </location>
</feature>
<sequence length="171" mass="18118">MILLLRFNGVAAEPEQISHQLGGAAVDAQEMVRCARALGLKARIVSKDWKRLLATSLPSNVDPSGTLRLSEDLAPEHLWFKQSGQDLLIEIMGSDDDVTVAGWFASPTNALGQIATAGGWTIDGQISQLVQAMATYSTSHAGFDTHTSGSQAPTDPALQVAIAAAWHQQAA</sequence>
<dbReference type="Gene3D" id="3.90.70.10">
    <property type="entry name" value="Cysteine proteinases"/>
    <property type="match status" value="1"/>
</dbReference>
<dbReference type="STRING" id="943830.A4A58_26135"/>
<gene>
    <name evidence="2" type="ORF">A4A58_26135</name>
</gene>
<name>A0A161R451_9BRAD</name>
<proteinExistence type="predicted"/>
<organism evidence="2 3">
    <name type="scientific">Tardiphaga robiniae</name>
    <dbReference type="NCBI Taxonomy" id="943830"/>
    <lineage>
        <taxon>Bacteria</taxon>
        <taxon>Pseudomonadati</taxon>
        <taxon>Pseudomonadota</taxon>
        <taxon>Alphaproteobacteria</taxon>
        <taxon>Hyphomicrobiales</taxon>
        <taxon>Nitrobacteraceae</taxon>
        <taxon>Tardiphaga</taxon>
    </lineage>
</organism>
<dbReference type="EMBL" id="LVYV01000008">
    <property type="protein sequence ID" value="KZD23821.1"/>
    <property type="molecule type" value="Genomic_DNA"/>
</dbReference>
<keyword evidence="3" id="KW-1185">Reference proteome</keyword>
<accession>A0A161R451</accession>
<evidence type="ECO:0000259" key="1">
    <source>
        <dbReference type="Pfam" id="PF06594"/>
    </source>
</evidence>
<protein>
    <recommendedName>
        <fullName evidence="1">Haemolysin-type calcium binding-related domain-containing protein</fullName>
    </recommendedName>
</protein>